<sequence length="221" mass="24760">MADHAQGATNLILFTPIKEGINSEGCSHAFAVRRQLQALKTNHRSPWAAVPNTYLARWYLLDDVAYQGKPAAEDHLANRYLVTIAQFHGPRHGWLQSQWQHMEATLRQLYAHAWDFDSVVSASTWAAYAERCAVPTGFFFNGSTGDPLAEQLKALYLRQTFTQFVMTHQGMSGAALQTAFQAWCDAHQPAALEGPTWRPGASRLNRVVTPTQHKDETHELS</sequence>
<accession>A0ABV7ZU47</accession>
<protein>
    <submittedName>
        <fullName evidence="2">Uncharacterized protein</fullName>
    </submittedName>
</protein>
<feature type="compositionally biased region" description="Basic and acidic residues" evidence="1">
    <location>
        <begin position="212"/>
        <end position="221"/>
    </location>
</feature>
<evidence type="ECO:0000256" key="1">
    <source>
        <dbReference type="SAM" id="MobiDB-lite"/>
    </source>
</evidence>
<evidence type="ECO:0000313" key="3">
    <source>
        <dbReference type="Proteomes" id="UP001595617"/>
    </source>
</evidence>
<dbReference type="EMBL" id="JBHRYR010000002">
    <property type="protein sequence ID" value="MFC3851646.1"/>
    <property type="molecule type" value="Genomic_DNA"/>
</dbReference>
<evidence type="ECO:0000313" key="2">
    <source>
        <dbReference type="EMBL" id="MFC3851646.1"/>
    </source>
</evidence>
<keyword evidence="3" id="KW-1185">Reference proteome</keyword>
<gene>
    <name evidence="2" type="ORF">ACFOOG_02270</name>
</gene>
<reference evidence="3" key="1">
    <citation type="journal article" date="2019" name="Int. J. Syst. Evol. Microbiol.">
        <title>The Global Catalogue of Microorganisms (GCM) 10K type strain sequencing project: providing services to taxonomists for standard genome sequencing and annotation.</title>
        <authorList>
            <consortium name="The Broad Institute Genomics Platform"/>
            <consortium name="The Broad Institute Genome Sequencing Center for Infectious Disease"/>
            <person name="Wu L."/>
            <person name="Ma J."/>
        </authorList>
    </citation>
    <scope>NUCLEOTIDE SEQUENCE [LARGE SCALE GENOMIC DNA]</scope>
    <source>
        <strain evidence="3">IBRC 10765</strain>
    </source>
</reference>
<proteinExistence type="predicted"/>
<comment type="caution">
    <text evidence="2">The sequence shown here is derived from an EMBL/GenBank/DDBJ whole genome shotgun (WGS) entry which is preliminary data.</text>
</comment>
<dbReference type="Proteomes" id="UP001595617">
    <property type="component" value="Unassembled WGS sequence"/>
</dbReference>
<dbReference type="RefSeq" id="WP_380692887.1">
    <property type="nucleotide sequence ID" value="NZ_JBHRYR010000002.1"/>
</dbReference>
<organism evidence="2 3">
    <name type="scientific">Saccharospirillum mangrovi</name>
    <dbReference type="NCBI Taxonomy" id="2161747"/>
    <lineage>
        <taxon>Bacteria</taxon>
        <taxon>Pseudomonadati</taxon>
        <taxon>Pseudomonadota</taxon>
        <taxon>Gammaproteobacteria</taxon>
        <taxon>Oceanospirillales</taxon>
        <taxon>Saccharospirillaceae</taxon>
        <taxon>Saccharospirillum</taxon>
    </lineage>
</organism>
<feature type="region of interest" description="Disordered" evidence="1">
    <location>
        <begin position="194"/>
        <end position="221"/>
    </location>
</feature>
<name>A0ABV7ZU47_9GAMM</name>